<dbReference type="InterPro" id="IPR003583">
    <property type="entry name" value="Hlx-hairpin-Hlx_DNA-bd_motif"/>
</dbReference>
<feature type="domain" description="Helix-hairpin-helix DNA-binding motif class 1" evidence="19">
    <location>
        <begin position="91"/>
        <end position="110"/>
    </location>
</feature>
<keyword evidence="5" id="KW-0488">Methylation</keyword>
<dbReference type="EC" id="4.2.99.18" evidence="3"/>
<dbReference type="SUPFAM" id="SSF47781">
    <property type="entry name" value="RuvA domain 2-like"/>
    <property type="match status" value="1"/>
</dbReference>
<dbReference type="RefSeq" id="WP_073089243.1">
    <property type="nucleotide sequence ID" value="NZ_FQWY01000004.1"/>
</dbReference>
<evidence type="ECO:0000313" key="23">
    <source>
        <dbReference type="Proteomes" id="UP000242329"/>
    </source>
</evidence>
<dbReference type="SMART" id="SM00278">
    <property type="entry name" value="HhH1"/>
    <property type="match status" value="3"/>
</dbReference>
<dbReference type="InterPro" id="IPR002008">
    <property type="entry name" value="DNA_pol_X_beta-like"/>
</dbReference>
<dbReference type="SMART" id="SM00483">
    <property type="entry name" value="POLXc"/>
    <property type="match status" value="1"/>
</dbReference>
<dbReference type="InterPro" id="IPR010994">
    <property type="entry name" value="RuvA_2-like"/>
</dbReference>
<evidence type="ECO:0000256" key="13">
    <source>
        <dbReference type="ARBA" id="ARBA00035717"/>
    </source>
</evidence>
<dbReference type="Gene3D" id="3.20.20.140">
    <property type="entry name" value="Metal-dependent hydrolases"/>
    <property type="match status" value="1"/>
</dbReference>
<dbReference type="InterPro" id="IPR010996">
    <property type="entry name" value="HHH_MUS81"/>
</dbReference>
<dbReference type="FunFam" id="3.20.20.140:FF:000047">
    <property type="entry name" value="PHP domain-containing protein"/>
    <property type="match status" value="1"/>
</dbReference>
<evidence type="ECO:0000259" key="21">
    <source>
        <dbReference type="SMART" id="SM00483"/>
    </source>
</evidence>
<dbReference type="SUPFAM" id="SSF89550">
    <property type="entry name" value="PHP domain-like"/>
    <property type="match status" value="1"/>
</dbReference>
<dbReference type="GO" id="GO:0003887">
    <property type="term" value="F:DNA-directed DNA polymerase activity"/>
    <property type="evidence" value="ECO:0007669"/>
    <property type="project" value="UniProtKB-KW"/>
</dbReference>
<feature type="domain" description="Polymerase/histidinol phosphatase N-terminal" evidence="20">
    <location>
        <begin position="324"/>
        <end position="403"/>
    </location>
</feature>
<evidence type="ECO:0000256" key="4">
    <source>
        <dbReference type="ARBA" id="ARBA00020020"/>
    </source>
</evidence>
<dbReference type="EMBL" id="FQWY01000004">
    <property type="protein sequence ID" value="SHG48533.1"/>
    <property type="molecule type" value="Genomic_DNA"/>
</dbReference>
<evidence type="ECO:0000256" key="5">
    <source>
        <dbReference type="ARBA" id="ARBA00022481"/>
    </source>
</evidence>
<dbReference type="GO" id="GO:0005829">
    <property type="term" value="C:cytosol"/>
    <property type="evidence" value="ECO:0007669"/>
    <property type="project" value="TreeGrafter"/>
</dbReference>
<dbReference type="PANTHER" id="PTHR36928:SF1">
    <property type="entry name" value="PHOSPHATASE YCDX-RELATED"/>
    <property type="match status" value="1"/>
</dbReference>
<dbReference type="OrthoDB" id="9808747at2"/>
<dbReference type="STRING" id="1123382.SAMN02745221_00311"/>
<dbReference type="Gene3D" id="3.30.460.10">
    <property type="entry name" value="Beta Polymerase, domain 2"/>
    <property type="match status" value="1"/>
</dbReference>
<dbReference type="InterPro" id="IPR016195">
    <property type="entry name" value="Pol/histidinol_Pase-like"/>
</dbReference>
<dbReference type="NCBIfam" id="NF006375">
    <property type="entry name" value="PRK08609.1"/>
    <property type="match status" value="1"/>
</dbReference>
<evidence type="ECO:0000256" key="2">
    <source>
        <dbReference type="ARBA" id="ARBA00012417"/>
    </source>
</evidence>
<comment type="catalytic activity">
    <reaction evidence="15">
        <text>2'-deoxyribonucleotide-(2'-deoxyribose 5'-phosphate)-2'-deoxyribonucleotide-DNA = a 3'-end 2'-deoxyribonucleotide-(2,3-dehydro-2,3-deoxyribose 5'-phosphate)-DNA + a 5'-end 5'-phospho-2'-deoxyribonucleoside-DNA + H(+)</text>
        <dbReference type="Rhea" id="RHEA:66592"/>
        <dbReference type="Rhea" id="RHEA-COMP:13180"/>
        <dbReference type="Rhea" id="RHEA-COMP:16897"/>
        <dbReference type="Rhea" id="RHEA-COMP:17067"/>
        <dbReference type="ChEBI" id="CHEBI:15378"/>
        <dbReference type="ChEBI" id="CHEBI:136412"/>
        <dbReference type="ChEBI" id="CHEBI:157695"/>
        <dbReference type="ChEBI" id="CHEBI:167181"/>
        <dbReference type="EC" id="4.2.99.18"/>
    </reaction>
</comment>
<accession>A0A1M5K8N6</accession>
<dbReference type="SUPFAM" id="SSF81301">
    <property type="entry name" value="Nucleotidyltransferase"/>
    <property type="match status" value="1"/>
</dbReference>
<dbReference type="InterPro" id="IPR027421">
    <property type="entry name" value="DNA_pol_lamdba_lyase_dom_sf"/>
</dbReference>
<keyword evidence="7" id="KW-0235">DNA replication</keyword>
<dbReference type="InterPro" id="IPR004013">
    <property type="entry name" value="PHP_dom"/>
</dbReference>
<evidence type="ECO:0000256" key="12">
    <source>
        <dbReference type="ARBA" id="ARBA00023204"/>
    </source>
</evidence>
<comment type="function">
    <text evidence="17">Repair polymerase that plays a key role in base-excision repair. During this process, the damaged base is excised by specific DNA glycosylases, the DNA backbone is nicked at the abasic site by an apurinic/apyrimidic (AP) endonuclease, and POLB removes 5'-deoxyribose-phosphate from the preincised AP site acting as a 5'-deoxyribose-phosphate lyase (5'-dRP lyase); through its DNA polymerase activity, it adds one nucleotide to the 3' end of the arising single-nucleotide gap. Conducts 'gap-filling' DNA synthesis in a stepwise distributive fashion rather than in a processive fashion as for other DNA polymerases. It is also able to cleave sugar-phosphate bonds 3' to an intact AP site, acting as an AP lyase.</text>
</comment>
<keyword evidence="10" id="KW-0239">DNA-directed DNA polymerase</keyword>
<keyword evidence="11" id="KW-0915">Sodium</keyword>
<keyword evidence="12" id="KW-0234">DNA repair</keyword>
<comment type="catalytic activity">
    <reaction evidence="16">
        <text>a 5'-end 2'-deoxyribose-2'-deoxyribonucleotide-DNA = (2E,4S)-4-hydroxypenten-2-al-5-phosphate + a 5'-end 5'-phospho-2'-deoxyribonucleoside-DNA + H(+)</text>
        <dbReference type="Rhea" id="RHEA:76255"/>
        <dbReference type="Rhea" id="RHEA-COMP:13180"/>
        <dbReference type="Rhea" id="RHEA-COMP:18657"/>
        <dbReference type="ChEBI" id="CHEBI:15378"/>
        <dbReference type="ChEBI" id="CHEBI:136412"/>
        <dbReference type="ChEBI" id="CHEBI:195194"/>
        <dbReference type="ChEBI" id="CHEBI:195195"/>
    </reaction>
</comment>
<evidence type="ECO:0000256" key="9">
    <source>
        <dbReference type="ARBA" id="ARBA00022843"/>
    </source>
</evidence>
<gene>
    <name evidence="22" type="ORF">SAMN02745221_00311</name>
</gene>
<keyword evidence="9" id="KW-0832">Ubl conjugation</keyword>
<evidence type="ECO:0000256" key="1">
    <source>
        <dbReference type="ARBA" id="ARBA00004496"/>
    </source>
</evidence>
<evidence type="ECO:0000256" key="18">
    <source>
        <dbReference type="ARBA" id="ARBA00049244"/>
    </source>
</evidence>
<evidence type="ECO:0000256" key="7">
    <source>
        <dbReference type="ARBA" id="ARBA00022705"/>
    </source>
</evidence>
<dbReference type="PIRSF" id="PIRSF005047">
    <property type="entry name" value="UCP005047_YshC"/>
    <property type="match status" value="1"/>
</dbReference>
<reference evidence="23" key="1">
    <citation type="submission" date="2016-11" db="EMBL/GenBank/DDBJ databases">
        <authorList>
            <person name="Varghese N."/>
            <person name="Submissions S."/>
        </authorList>
    </citation>
    <scope>NUCLEOTIDE SEQUENCE [LARGE SCALE GENOMIC DNA]</scope>
    <source>
        <strain evidence="23">DSM 11003</strain>
    </source>
</reference>
<evidence type="ECO:0000256" key="10">
    <source>
        <dbReference type="ARBA" id="ARBA00022932"/>
    </source>
</evidence>
<dbReference type="CDD" id="cd07436">
    <property type="entry name" value="PHP_PolX"/>
    <property type="match status" value="1"/>
</dbReference>
<keyword evidence="10" id="KW-0548">Nucleotidyltransferase</keyword>
<dbReference type="Pfam" id="PF14520">
    <property type="entry name" value="HHH_5"/>
    <property type="match status" value="1"/>
</dbReference>
<dbReference type="Gene3D" id="1.10.150.110">
    <property type="entry name" value="DNA polymerase beta, N-terminal domain-like"/>
    <property type="match status" value="1"/>
</dbReference>
<evidence type="ECO:0000259" key="19">
    <source>
        <dbReference type="SMART" id="SM00278"/>
    </source>
</evidence>
<evidence type="ECO:0000256" key="8">
    <source>
        <dbReference type="ARBA" id="ARBA00022763"/>
    </source>
</evidence>
<dbReference type="Gene3D" id="1.10.150.20">
    <property type="entry name" value="5' to 3' exonuclease, C-terminal subdomain"/>
    <property type="match status" value="1"/>
</dbReference>
<name>A0A1M5K8N6_9FIRM</name>
<protein>
    <recommendedName>
        <fullName evidence="4">DNA polymerase beta</fullName>
        <ecNumber evidence="2">2.7.7.7</ecNumber>
        <ecNumber evidence="3">4.2.99.18</ecNumber>
    </recommendedName>
    <alternativeName>
        <fullName evidence="13">5'-deoxyribose-phosphate lyase</fullName>
    </alternativeName>
    <alternativeName>
        <fullName evidence="14">AP lyase</fullName>
    </alternativeName>
</protein>
<keyword evidence="8" id="KW-0227">DNA damage</keyword>
<organism evidence="22 23">
    <name type="scientific">Thermosyntropha lipolytica DSM 11003</name>
    <dbReference type="NCBI Taxonomy" id="1123382"/>
    <lineage>
        <taxon>Bacteria</taxon>
        <taxon>Bacillati</taxon>
        <taxon>Bacillota</taxon>
        <taxon>Clostridia</taxon>
        <taxon>Eubacteriales</taxon>
        <taxon>Syntrophomonadaceae</taxon>
        <taxon>Thermosyntropha</taxon>
    </lineage>
</organism>
<keyword evidence="6" id="KW-0237">DNA synthesis</keyword>
<dbReference type="PRINTS" id="PR00870">
    <property type="entry name" value="DNAPOLXBETA"/>
</dbReference>
<dbReference type="PANTHER" id="PTHR36928">
    <property type="entry name" value="PHOSPHATASE YCDX-RELATED"/>
    <property type="match status" value="1"/>
</dbReference>
<dbReference type="SUPFAM" id="SSF47802">
    <property type="entry name" value="DNA polymerase beta, N-terminal domain-like"/>
    <property type="match status" value="1"/>
</dbReference>
<sequence>MTNRQVADILNRIADILLIKDENPFKIKAYRNAAQAIYYLDEDVRLLYEKGKLEEIPGVGKAVREKIEEMLLTGQLAYYENLLQEVPTGVLDMLAIPGIGHKTVKLIYEKTGIASIDDLLKAAEEGRLRSIPGIGEKTEDNIKKGIAMLKQNSGKVNLGIALPLAEKFRDFLLADEKILNASIVGSLRRGKPLVRDIDILVAAYDYKAVHKRAEKFEEVKKIARKNRENVQGKLIYDIDFEIIIVPPEDYYHSLIWTTGSKAHRQVLLAGVDRKSLRGLNREEEVYAQLGIQYIPPELRENRGEIEKARLNLLPPLVEFGDIKGDLHVHSDWSDGGHDIEEMVSKARKKGYNYLAITDHSKSLPISGGLSEERLKAQGKVIDELNQKLNGFKVLKGIEVDILKDGSLDYGDEILENLDIVVASIHSHFKLDKEEQTRRIINAIKSNKVNIIGHLTGRLLNRRNGYELDIDSILKAAAAHKVALEINSHPERLDIDEETAMKAKEYGVKIAVSSDAHHREDLDLIRYGVINARRGWLTPDDIINTWPLDKLISFLNRD</sequence>
<evidence type="ECO:0000256" key="6">
    <source>
        <dbReference type="ARBA" id="ARBA00022634"/>
    </source>
</evidence>
<evidence type="ECO:0000256" key="14">
    <source>
        <dbReference type="ARBA" id="ARBA00035726"/>
    </source>
</evidence>
<dbReference type="InterPro" id="IPR043519">
    <property type="entry name" value="NT_sf"/>
</dbReference>
<dbReference type="CDD" id="cd00141">
    <property type="entry name" value="NT_POLXc"/>
    <property type="match status" value="1"/>
</dbReference>
<evidence type="ECO:0000256" key="3">
    <source>
        <dbReference type="ARBA" id="ARBA00012720"/>
    </source>
</evidence>
<dbReference type="GO" id="GO:0140078">
    <property type="term" value="F:class I DNA-(apurinic or apyrimidinic site) endonuclease activity"/>
    <property type="evidence" value="ECO:0007669"/>
    <property type="project" value="UniProtKB-EC"/>
</dbReference>
<dbReference type="Proteomes" id="UP000242329">
    <property type="component" value="Unassembled WGS sequence"/>
</dbReference>
<dbReference type="InterPro" id="IPR002054">
    <property type="entry name" value="DNA-dir_DNA_pol_X"/>
</dbReference>
<comment type="subcellular location">
    <subcellularLocation>
        <location evidence="1">Cytoplasm</location>
    </subcellularLocation>
</comment>
<keyword evidence="10" id="KW-0808">Transferase</keyword>
<evidence type="ECO:0000313" key="22">
    <source>
        <dbReference type="EMBL" id="SHG48533.1"/>
    </source>
</evidence>
<dbReference type="InterPro" id="IPR022311">
    <property type="entry name" value="PolX-like"/>
</dbReference>
<dbReference type="Pfam" id="PF02811">
    <property type="entry name" value="PHP"/>
    <property type="match status" value="1"/>
</dbReference>
<evidence type="ECO:0000256" key="15">
    <source>
        <dbReference type="ARBA" id="ARBA00044632"/>
    </source>
</evidence>
<evidence type="ECO:0000256" key="16">
    <source>
        <dbReference type="ARBA" id="ARBA00044678"/>
    </source>
</evidence>
<feature type="domain" description="Helix-hairpin-helix DNA-binding motif class 1" evidence="19">
    <location>
        <begin position="51"/>
        <end position="70"/>
    </location>
</feature>
<evidence type="ECO:0000259" key="20">
    <source>
        <dbReference type="SMART" id="SM00481"/>
    </source>
</evidence>
<evidence type="ECO:0000256" key="11">
    <source>
        <dbReference type="ARBA" id="ARBA00023053"/>
    </source>
</evidence>
<feature type="domain" description="DNA-directed DNA polymerase X" evidence="21">
    <location>
        <begin position="1"/>
        <end position="300"/>
    </location>
</feature>
<dbReference type="InterPro" id="IPR047967">
    <property type="entry name" value="PolX_PHP"/>
</dbReference>
<keyword evidence="23" id="KW-1185">Reference proteome</keyword>
<proteinExistence type="predicted"/>
<dbReference type="NCBIfam" id="NF005928">
    <property type="entry name" value="PRK07945.1"/>
    <property type="match status" value="1"/>
</dbReference>
<dbReference type="InterPro" id="IPR050243">
    <property type="entry name" value="PHP_phosphatase"/>
</dbReference>
<dbReference type="GO" id="GO:0042578">
    <property type="term" value="F:phosphoric ester hydrolase activity"/>
    <property type="evidence" value="ECO:0007669"/>
    <property type="project" value="TreeGrafter"/>
</dbReference>
<dbReference type="AlphaFoldDB" id="A0A1M5K8N6"/>
<dbReference type="GO" id="GO:0006281">
    <property type="term" value="P:DNA repair"/>
    <property type="evidence" value="ECO:0007669"/>
    <property type="project" value="UniProtKB-KW"/>
</dbReference>
<dbReference type="GO" id="GO:0008270">
    <property type="term" value="F:zinc ion binding"/>
    <property type="evidence" value="ECO:0007669"/>
    <property type="project" value="TreeGrafter"/>
</dbReference>
<dbReference type="InterPro" id="IPR003141">
    <property type="entry name" value="Pol/His_phosphatase_N"/>
</dbReference>
<comment type="catalytic activity">
    <reaction evidence="18">
        <text>DNA(n) + a 2'-deoxyribonucleoside 5'-triphosphate = DNA(n+1) + diphosphate</text>
        <dbReference type="Rhea" id="RHEA:22508"/>
        <dbReference type="Rhea" id="RHEA-COMP:17339"/>
        <dbReference type="Rhea" id="RHEA-COMP:17340"/>
        <dbReference type="ChEBI" id="CHEBI:33019"/>
        <dbReference type="ChEBI" id="CHEBI:61560"/>
        <dbReference type="ChEBI" id="CHEBI:173112"/>
        <dbReference type="EC" id="2.7.7.7"/>
    </reaction>
</comment>
<dbReference type="SMART" id="SM00481">
    <property type="entry name" value="POLIIIAc"/>
    <property type="match status" value="1"/>
</dbReference>
<feature type="domain" description="Helix-hairpin-helix DNA-binding motif class 1" evidence="19">
    <location>
        <begin position="126"/>
        <end position="145"/>
    </location>
</feature>
<evidence type="ECO:0000256" key="17">
    <source>
        <dbReference type="ARBA" id="ARBA00045548"/>
    </source>
</evidence>
<dbReference type="GO" id="GO:0003677">
    <property type="term" value="F:DNA binding"/>
    <property type="evidence" value="ECO:0007669"/>
    <property type="project" value="InterPro"/>
</dbReference>
<dbReference type="Pfam" id="PF14716">
    <property type="entry name" value="HHH_8"/>
    <property type="match status" value="1"/>
</dbReference>
<dbReference type="EC" id="2.7.7.7" evidence="2"/>